<dbReference type="Gene3D" id="1.10.490.10">
    <property type="entry name" value="Globins"/>
    <property type="match status" value="2"/>
</dbReference>
<dbReference type="InterPro" id="IPR009050">
    <property type="entry name" value="Globin-like_sf"/>
</dbReference>
<reference evidence="4" key="1">
    <citation type="submission" date="2023-10" db="EMBL/GenBank/DDBJ databases">
        <authorList>
            <person name="Chen Y."/>
            <person name="Shah S."/>
            <person name="Dougan E. K."/>
            <person name="Thang M."/>
            <person name="Chan C."/>
        </authorList>
    </citation>
    <scope>NUCLEOTIDE SEQUENCE [LARGE SCALE GENOMIC DNA]</scope>
</reference>
<protein>
    <recommendedName>
        <fullName evidence="6">Globin family profile domain-containing protein</fullName>
    </recommendedName>
</protein>
<feature type="compositionally biased region" description="Acidic residues" evidence="2">
    <location>
        <begin position="966"/>
        <end position="977"/>
    </location>
</feature>
<dbReference type="Proteomes" id="UP001189429">
    <property type="component" value="Unassembled WGS sequence"/>
</dbReference>
<comment type="caution">
    <text evidence="4">The sequence shown here is derived from an EMBL/GenBank/DDBJ whole genome shotgun (WGS) entry which is preliminary data.</text>
</comment>
<proteinExistence type="predicted"/>
<feature type="region of interest" description="Disordered" evidence="2">
    <location>
        <begin position="111"/>
        <end position="130"/>
    </location>
</feature>
<dbReference type="EMBL" id="CAUYUJ010014950">
    <property type="protein sequence ID" value="CAK0848109.1"/>
    <property type="molecule type" value="Genomic_DNA"/>
</dbReference>
<feature type="region of interest" description="Disordered" evidence="2">
    <location>
        <begin position="962"/>
        <end position="1033"/>
    </location>
</feature>
<feature type="compositionally biased region" description="Gly residues" evidence="2">
    <location>
        <begin position="171"/>
        <end position="181"/>
    </location>
</feature>
<keyword evidence="3" id="KW-0472">Membrane</keyword>
<feature type="transmembrane region" description="Helical" evidence="3">
    <location>
        <begin position="847"/>
        <end position="868"/>
    </location>
</feature>
<dbReference type="PANTHER" id="PTHR10582">
    <property type="entry name" value="TRANSIENT RECEPTOR POTENTIAL ION CHANNEL PROTEIN"/>
    <property type="match status" value="1"/>
</dbReference>
<name>A0ABN9TPU5_9DINO</name>
<dbReference type="PANTHER" id="PTHR10582:SF2">
    <property type="entry name" value="INACTIVE"/>
    <property type="match status" value="1"/>
</dbReference>
<feature type="compositionally biased region" description="Low complexity" evidence="2">
    <location>
        <begin position="1007"/>
        <end position="1017"/>
    </location>
</feature>
<evidence type="ECO:0000256" key="2">
    <source>
        <dbReference type="SAM" id="MobiDB-lite"/>
    </source>
</evidence>
<evidence type="ECO:0000256" key="3">
    <source>
        <dbReference type="SAM" id="Phobius"/>
    </source>
</evidence>
<gene>
    <name evidence="4" type="ORF">PCOR1329_LOCUS41133</name>
</gene>
<feature type="compositionally biased region" description="Basic and acidic residues" evidence="2">
    <location>
        <begin position="978"/>
        <end position="990"/>
    </location>
</feature>
<keyword evidence="3" id="KW-1133">Transmembrane helix</keyword>
<evidence type="ECO:0000313" key="5">
    <source>
        <dbReference type="Proteomes" id="UP001189429"/>
    </source>
</evidence>
<evidence type="ECO:0000313" key="4">
    <source>
        <dbReference type="EMBL" id="CAK0848109.1"/>
    </source>
</evidence>
<feature type="transmembrane region" description="Helical" evidence="3">
    <location>
        <begin position="748"/>
        <end position="770"/>
    </location>
</feature>
<dbReference type="SUPFAM" id="SSF46458">
    <property type="entry name" value="Globin-like"/>
    <property type="match status" value="2"/>
</dbReference>
<organism evidence="4 5">
    <name type="scientific">Prorocentrum cordatum</name>
    <dbReference type="NCBI Taxonomy" id="2364126"/>
    <lineage>
        <taxon>Eukaryota</taxon>
        <taxon>Sar</taxon>
        <taxon>Alveolata</taxon>
        <taxon>Dinophyceae</taxon>
        <taxon>Prorocentrales</taxon>
        <taxon>Prorocentraceae</taxon>
        <taxon>Prorocentrum</taxon>
    </lineage>
</organism>
<accession>A0ABN9TPU5</accession>
<feature type="transmembrane region" description="Helical" evidence="3">
    <location>
        <begin position="776"/>
        <end position="806"/>
    </location>
</feature>
<dbReference type="InterPro" id="IPR044399">
    <property type="entry name" value="Mb-like_M"/>
</dbReference>
<feature type="transmembrane region" description="Helical" evidence="3">
    <location>
        <begin position="614"/>
        <end position="634"/>
    </location>
</feature>
<keyword evidence="1" id="KW-0677">Repeat</keyword>
<dbReference type="InterPro" id="IPR012292">
    <property type="entry name" value="Globin/Proto"/>
</dbReference>
<dbReference type="CDD" id="cd01040">
    <property type="entry name" value="Mb-like"/>
    <property type="match status" value="2"/>
</dbReference>
<sequence>MNGLNQIISSLQDPKAMKIVVETLAFQHLDLDVTIPRTAIFRDAIVDLLVVELGARYSKKAREGWSIMLNYTGGAYIYTRTKFADRLRILASSWATANNKKEDEIFEMAARGGEENEEKEGDGKDNEADGAQNAEMQDDLNMKQMAGNDKDLPATKKKKGSNAKSRWGFGAKAGGNNGGGHEVAKAMEESDGSSFRNTSVPTTYNEMFFFNAAVMGFGQSSWMNEVLASFDTIVTNVANSYRLQEECDVLSLRIAKYRGTINLSEYKAVMLASLRSLVPKDWNSLHETAWSWLWENVERMLKSQMGKPSLQEKALEKLWAGLDEQGQAFVRREVYAKFFMLAPAGQDYFKQSTTRLHFIADRIVSMTLEIYKDPKKMVEDISALGLRHVGYGIPTDLFGSFVTACVQVVRTLTDDDIAEEAFRWSLSLISRILTRVITEGSTIVMKAINTNSGKALKKAVACAPRGKRALWMLNIQVGTQSISPFMWAIETGSLEAAKAIITDLLTIRADRDRYYYGMDTLFERHPDVVKRICAEAPALLTTLLDGLVWRSRTTENGQRRVNYYVKHLLVDSEGGFAKAIEWVTENGDPKIVSHPVLSMVTDVVWGRIAFRTFLLGKVWLLMTLVVFVIGTSALKHTTYATTTDAVRYLIAGCRCFIYLFSMGQWLYYHAKHTAKDVKTRNFVRVGILPLPEYLTGFQDACSFILMIGLTSMLATEPVIHCMPHKDENFEGNGLFTELCPQADTLRKAYSCMAALATIMYFALTIDLSVFSTRFSAFVLVIFRVLAEVGLFLAGLVAVLFTFSCAVSALDHQHNDFEGIHKAALSMMQITFGMYNTTEYELMGDEQALLTAIVLYIIVTVVFFSNLLIAQLNCAYQSTYQDMVGYARLNRGKVVTEAMSFVSEQRWAKFLAALRLEERCEFGEGDIGLAGGIQVLEPASANITTVGARWRMIRRFGGSTSPLAQWPEDDAIGEDEDDRMERMEKLIDKAMKRMTSSKGGKKRGGSSSGQNGSSMNQTTMSDESDDHNDSDDHD</sequence>
<evidence type="ECO:0000256" key="1">
    <source>
        <dbReference type="ARBA" id="ARBA00022737"/>
    </source>
</evidence>
<feature type="transmembrane region" description="Helical" evidence="3">
    <location>
        <begin position="646"/>
        <end position="668"/>
    </location>
</feature>
<feature type="region of interest" description="Disordered" evidence="2">
    <location>
        <begin position="145"/>
        <end position="182"/>
    </location>
</feature>
<feature type="compositionally biased region" description="Acidic residues" evidence="2">
    <location>
        <begin position="1021"/>
        <end position="1033"/>
    </location>
</feature>
<evidence type="ECO:0008006" key="6">
    <source>
        <dbReference type="Google" id="ProtNLM"/>
    </source>
</evidence>
<keyword evidence="5" id="KW-1185">Reference proteome</keyword>
<keyword evidence="3" id="KW-0812">Transmembrane</keyword>
<dbReference type="InterPro" id="IPR024862">
    <property type="entry name" value="TRPV"/>
</dbReference>